<dbReference type="Proteomes" id="UP000005755">
    <property type="component" value="Unassembled WGS sequence"/>
</dbReference>
<accession>A0ABN0B882</accession>
<evidence type="ECO:0000313" key="2">
    <source>
        <dbReference type="Proteomes" id="UP000005755"/>
    </source>
</evidence>
<dbReference type="EMBL" id="DS990391">
    <property type="protein sequence ID" value="EFR45712.1"/>
    <property type="molecule type" value="Genomic_DNA"/>
</dbReference>
<organism evidence="1 2">
    <name type="scientific">Helicobacter cinaedi CCUG 18818 = ATCC BAA-847</name>
    <dbReference type="NCBI Taxonomy" id="537971"/>
    <lineage>
        <taxon>Bacteria</taxon>
        <taxon>Pseudomonadati</taxon>
        <taxon>Campylobacterota</taxon>
        <taxon>Epsilonproteobacteria</taxon>
        <taxon>Campylobacterales</taxon>
        <taxon>Helicobacteraceae</taxon>
        <taxon>Helicobacter</taxon>
    </lineage>
</organism>
<reference evidence="2" key="1">
    <citation type="journal article" date="2014" name="Genome Announc.">
        <title>Draft genome sequences of six enterohepatic helicobacter species isolated from humans and one from rhesus macaques.</title>
        <authorList>
            <person name="Shen Z."/>
            <person name="Sheh A."/>
            <person name="Young S.K."/>
            <person name="Abouelliel A."/>
            <person name="Ward D.V."/>
            <person name="Earl A.M."/>
            <person name="Fox J.G."/>
        </authorList>
    </citation>
    <scope>NUCLEOTIDE SEQUENCE [LARGE SCALE GENOMIC DNA]</scope>
    <source>
        <strain evidence="2">CCUG 18818</strain>
    </source>
</reference>
<sequence length="38" mass="4491">MPKLHLRVLLSLRDFAKQNRGNLCTHQLVFIRYHCGIV</sequence>
<proteinExistence type="predicted"/>
<keyword evidence="2" id="KW-1185">Reference proteome</keyword>
<gene>
    <name evidence="1" type="ORF">HCCG_00258</name>
</gene>
<evidence type="ECO:0000313" key="1">
    <source>
        <dbReference type="EMBL" id="EFR45712.1"/>
    </source>
</evidence>
<protein>
    <submittedName>
        <fullName evidence="1">Uncharacterized protein</fullName>
    </submittedName>
</protein>
<name>A0ABN0B882_9HELI</name>